<feature type="signal peptide" evidence="2">
    <location>
        <begin position="1"/>
        <end position="21"/>
    </location>
</feature>
<gene>
    <name evidence="3" type="ORF">KHLLAP_LOCUS13943</name>
</gene>
<protein>
    <submittedName>
        <fullName evidence="3">Uu.00g015940.m01.CDS01</fullName>
    </submittedName>
</protein>
<keyword evidence="4" id="KW-1185">Reference proteome</keyword>
<dbReference type="EMBL" id="CAUWAG010000020">
    <property type="protein sequence ID" value="CAJ2513475.1"/>
    <property type="molecule type" value="Genomic_DNA"/>
</dbReference>
<comment type="caution">
    <text evidence="3">The sequence shown here is derived from an EMBL/GenBank/DDBJ whole genome shotgun (WGS) entry which is preliminary data.</text>
</comment>
<dbReference type="AlphaFoldDB" id="A0AAI8YQH6"/>
<evidence type="ECO:0000313" key="3">
    <source>
        <dbReference type="EMBL" id="CAJ2513475.1"/>
    </source>
</evidence>
<keyword evidence="2" id="KW-0732">Signal</keyword>
<feature type="chain" id="PRO_5042557571" evidence="2">
    <location>
        <begin position="22"/>
        <end position="196"/>
    </location>
</feature>
<dbReference type="Proteomes" id="UP001295740">
    <property type="component" value="Unassembled WGS sequence"/>
</dbReference>
<evidence type="ECO:0000313" key="4">
    <source>
        <dbReference type="Proteomes" id="UP001295740"/>
    </source>
</evidence>
<name>A0AAI8YQH6_9PEZI</name>
<accession>A0AAI8YQH6</accession>
<proteinExistence type="predicted"/>
<feature type="region of interest" description="Disordered" evidence="1">
    <location>
        <begin position="28"/>
        <end position="53"/>
    </location>
</feature>
<evidence type="ECO:0000256" key="2">
    <source>
        <dbReference type="SAM" id="SignalP"/>
    </source>
</evidence>
<organism evidence="3 4">
    <name type="scientific">Anthostomella pinea</name>
    <dbReference type="NCBI Taxonomy" id="933095"/>
    <lineage>
        <taxon>Eukaryota</taxon>
        <taxon>Fungi</taxon>
        <taxon>Dikarya</taxon>
        <taxon>Ascomycota</taxon>
        <taxon>Pezizomycotina</taxon>
        <taxon>Sordariomycetes</taxon>
        <taxon>Xylariomycetidae</taxon>
        <taxon>Xylariales</taxon>
        <taxon>Xylariaceae</taxon>
        <taxon>Anthostomella</taxon>
    </lineage>
</organism>
<sequence>MRCTYLIALGLPLLGSLGVLATPVGSSGATQLAQRDDSESYPGAKGEELAENSKVSTRTGGIGQWVDNTNVANAQGAFSSPGVSITNTLDLFGDWYSHKRSGEKEKAFEQKLGAFGKAIKNGQGFVAEGDAQKVARELRDVLCQGVDKNLDKVQHVADNFKEWYKNPKEFADKWGEAIGQTEDITKVMWYMLAPKE</sequence>
<evidence type="ECO:0000256" key="1">
    <source>
        <dbReference type="SAM" id="MobiDB-lite"/>
    </source>
</evidence>
<reference evidence="3" key="1">
    <citation type="submission" date="2023-10" db="EMBL/GenBank/DDBJ databases">
        <authorList>
            <person name="Hackl T."/>
        </authorList>
    </citation>
    <scope>NUCLEOTIDE SEQUENCE</scope>
</reference>